<name>X1A2Q0_9ZZZZ</name>
<sequence length="29" mass="3346">IKKPIDLGLGADTRRLAVMFKYIEIEKLN</sequence>
<protein>
    <submittedName>
        <fullName evidence="1">Uncharacterized protein</fullName>
    </submittedName>
</protein>
<evidence type="ECO:0000313" key="1">
    <source>
        <dbReference type="EMBL" id="GAG75979.1"/>
    </source>
</evidence>
<gene>
    <name evidence="1" type="ORF">S01H4_32908</name>
</gene>
<comment type="caution">
    <text evidence="1">The sequence shown here is derived from an EMBL/GenBank/DDBJ whole genome shotgun (WGS) entry which is preliminary data.</text>
</comment>
<reference evidence="1" key="1">
    <citation type="journal article" date="2014" name="Front. Microbiol.">
        <title>High frequency of phylogenetically diverse reductive dehalogenase-homologous genes in deep subseafloor sedimentary metagenomes.</title>
        <authorList>
            <person name="Kawai M."/>
            <person name="Futagami T."/>
            <person name="Toyoda A."/>
            <person name="Takaki Y."/>
            <person name="Nishi S."/>
            <person name="Hori S."/>
            <person name="Arai W."/>
            <person name="Tsubouchi T."/>
            <person name="Morono Y."/>
            <person name="Uchiyama I."/>
            <person name="Ito T."/>
            <person name="Fujiyama A."/>
            <person name="Inagaki F."/>
            <person name="Takami H."/>
        </authorList>
    </citation>
    <scope>NUCLEOTIDE SEQUENCE</scope>
    <source>
        <strain evidence="1">Expedition CK06-06</strain>
    </source>
</reference>
<feature type="non-terminal residue" evidence="1">
    <location>
        <position position="1"/>
    </location>
</feature>
<dbReference type="AlphaFoldDB" id="X1A2Q0"/>
<accession>X1A2Q0</accession>
<organism evidence="1">
    <name type="scientific">marine sediment metagenome</name>
    <dbReference type="NCBI Taxonomy" id="412755"/>
    <lineage>
        <taxon>unclassified sequences</taxon>
        <taxon>metagenomes</taxon>
        <taxon>ecological metagenomes</taxon>
    </lineage>
</organism>
<proteinExistence type="predicted"/>
<dbReference type="EMBL" id="BART01017260">
    <property type="protein sequence ID" value="GAG75979.1"/>
    <property type="molecule type" value="Genomic_DNA"/>
</dbReference>